<name>A0A0C3DAS8_9AGAM</name>
<feature type="region of interest" description="Disordered" evidence="1">
    <location>
        <begin position="1"/>
        <end position="24"/>
    </location>
</feature>
<reference evidence="3" key="2">
    <citation type="submission" date="2015-01" db="EMBL/GenBank/DDBJ databases">
        <title>Evolutionary Origins and Diversification of the Mycorrhizal Mutualists.</title>
        <authorList>
            <consortium name="DOE Joint Genome Institute"/>
            <consortium name="Mycorrhizal Genomics Consortium"/>
            <person name="Kohler A."/>
            <person name="Kuo A."/>
            <person name="Nagy L.G."/>
            <person name="Floudas D."/>
            <person name="Copeland A."/>
            <person name="Barry K.W."/>
            <person name="Cichocki N."/>
            <person name="Veneault-Fourrey C."/>
            <person name="LaButti K."/>
            <person name="Lindquist E.A."/>
            <person name="Lipzen A."/>
            <person name="Lundell T."/>
            <person name="Morin E."/>
            <person name="Murat C."/>
            <person name="Riley R."/>
            <person name="Ohm R."/>
            <person name="Sun H."/>
            <person name="Tunlid A."/>
            <person name="Henrissat B."/>
            <person name="Grigoriev I.V."/>
            <person name="Hibbett D.S."/>
            <person name="Martin F."/>
        </authorList>
    </citation>
    <scope>NUCLEOTIDE SEQUENCE [LARGE SCALE GENOMIC DNA]</scope>
    <source>
        <strain evidence="3">Foug A</strain>
    </source>
</reference>
<sequence length="60" mass="6669">MPRLITRIMSDTPDRPTEESTSSRLTDVWWALCTSCWNRTPTSRPSIAEIATRVGSASAT</sequence>
<dbReference type="Gene3D" id="1.10.510.10">
    <property type="entry name" value="Transferase(Phosphotransferase) domain 1"/>
    <property type="match status" value="1"/>
</dbReference>
<proteinExistence type="predicted"/>
<reference evidence="2 3" key="1">
    <citation type="submission" date="2014-04" db="EMBL/GenBank/DDBJ databases">
        <authorList>
            <consortium name="DOE Joint Genome Institute"/>
            <person name="Kuo A."/>
            <person name="Kohler A."/>
            <person name="Nagy L.G."/>
            <person name="Floudas D."/>
            <person name="Copeland A."/>
            <person name="Barry K.W."/>
            <person name="Cichocki N."/>
            <person name="Veneault-Fourrey C."/>
            <person name="LaButti K."/>
            <person name="Lindquist E.A."/>
            <person name="Lipzen A."/>
            <person name="Lundell T."/>
            <person name="Morin E."/>
            <person name="Murat C."/>
            <person name="Sun H."/>
            <person name="Tunlid A."/>
            <person name="Henrissat B."/>
            <person name="Grigoriev I.V."/>
            <person name="Hibbett D.S."/>
            <person name="Martin F."/>
            <person name="Nordberg H.P."/>
            <person name="Cantor M.N."/>
            <person name="Hua S.X."/>
        </authorList>
    </citation>
    <scope>NUCLEOTIDE SEQUENCE [LARGE SCALE GENOMIC DNA]</scope>
    <source>
        <strain evidence="2 3">Foug A</strain>
    </source>
</reference>
<dbReference type="HOGENOM" id="CLU_2943120_0_0_1"/>
<dbReference type="InParanoid" id="A0A0C3DAS8"/>
<keyword evidence="3" id="KW-1185">Reference proteome</keyword>
<gene>
    <name evidence="2" type="ORF">SCLCIDRAFT_1222715</name>
</gene>
<dbReference type="EMBL" id="KN822179">
    <property type="protein sequence ID" value="KIM53489.1"/>
    <property type="molecule type" value="Genomic_DNA"/>
</dbReference>
<dbReference type="AlphaFoldDB" id="A0A0C3DAS8"/>
<organism evidence="2 3">
    <name type="scientific">Scleroderma citrinum Foug A</name>
    <dbReference type="NCBI Taxonomy" id="1036808"/>
    <lineage>
        <taxon>Eukaryota</taxon>
        <taxon>Fungi</taxon>
        <taxon>Dikarya</taxon>
        <taxon>Basidiomycota</taxon>
        <taxon>Agaricomycotina</taxon>
        <taxon>Agaricomycetes</taxon>
        <taxon>Agaricomycetidae</taxon>
        <taxon>Boletales</taxon>
        <taxon>Sclerodermatineae</taxon>
        <taxon>Sclerodermataceae</taxon>
        <taxon>Scleroderma</taxon>
    </lineage>
</organism>
<evidence type="ECO:0000313" key="3">
    <source>
        <dbReference type="Proteomes" id="UP000053989"/>
    </source>
</evidence>
<evidence type="ECO:0000256" key="1">
    <source>
        <dbReference type="SAM" id="MobiDB-lite"/>
    </source>
</evidence>
<dbReference type="OrthoDB" id="4062651at2759"/>
<accession>A0A0C3DAS8</accession>
<protein>
    <recommendedName>
        <fullName evidence="4">Serine-threonine/tyrosine-protein kinase catalytic domain-containing protein</fullName>
    </recommendedName>
</protein>
<dbReference type="Proteomes" id="UP000053989">
    <property type="component" value="Unassembled WGS sequence"/>
</dbReference>
<evidence type="ECO:0000313" key="2">
    <source>
        <dbReference type="EMBL" id="KIM53489.1"/>
    </source>
</evidence>
<evidence type="ECO:0008006" key="4">
    <source>
        <dbReference type="Google" id="ProtNLM"/>
    </source>
</evidence>